<keyword evidence="3" id="KW-0378">Hydrolase</keyword>
<dbReference type="CDD" id="cd16263">
    <property type="entry name" value="BipA_III"/>
    <property type="match status" value="1"/>
</dbReference>
<dbReference type="HAMAP" id="MF_00849">
    <property type="entry name" value="BipA"/>
    <property type="match status" value="1"/>
</dbReference>
<dbReference type="Gene3D" id="2.40.30.10">
    <property type="entry name" value="Translation factors"/>
    <property type="match status" value="1"/>
</dbReference>
<dbReference type="EMBL" id="LAXI01000004">
    <property type="protein sequence ID" value="KRS18317.1"/>
    <property type="molecule type" value="Genomic_DNA"/>
</dbReference>
<dbReference type="GO" id="GO:0005829">
    <property type="term" value="C:cytosol"/>
    <property type="evidence" value="ECO:0007669"/>
    <property type="project" value="TreeGrafter"/>
</dbReference>
<dbReference type="RefSeq" id="WP_057815537.1">
    <property type="nucleotide sequence ID" value="NZ_CP031598.1"/>
</dbReference>
<keyword evidence="3" id="KW-0963">Cytoplasm</keyword>
<dbReference type="InterPro" id="IPR048876">
    <property type="entry name" value="BipA_C"/>
</dbReference>
<dbReference type="InterPro" id="IPR035651">
    <property type="entry name" value="BipA_V"/>
</dbReference>
<dbReference type="CDD" id="cd01891">
    <property type="entry name" value="TypA_BipA"/>
    <property type="match status" value="1"/>
</dbReference>
<sequence>MDLRNIAIIAHVDHGKTTLVDELLKQSGAFRANQAVAERAMDSNDLERERGITILAKATSVEWKGTRINIVDTPGHADFGGEVERILSMVDGVVLLVDAAEGPMPQTKFVTSKALALGLRPIVVLNKVDKPDAEPDRALDECFDLFANLDANEDQLDFPHMYASGRSGWADHELDGPRKDLSAMFDLIVNHVPAPKQLKRADEDFRMLATTLGSDPFVGRILTGRVESGHLKVGATVQALSRIGQKIEQFRVTKIQAFRGLTLQDIPEAQAGDIVTLAGMSKATVADTICALAVDEPLSAQPIDPPTISVTFGINDSPLAGRDGKKVQSRVIRERLMKEAEQNVAIRVTDTPGGEAFDVSGRGELQMGVLIENMRREGFELSISRPRVLMREDENGQTLEPVEEVTIDVDDDYSGAVIEKITGARKGEMTEMKPAGTGKTRIVAHVPSRGLIGYHGEFLTDTRGTGVLNRVFHGWTPHKGPIPGRRAGVLISMESGDAVAYALWNLEDRGRMFIGPQEKIYQGMIIGEHSRENDLEVNPLKGKKLTNVRASGTDDAVRLTPHIQFSLEEAIAYINDDELVEVTPNALRLRKRYLDPHERKRQSKTA</sequence>
<comment type="subunit">
    <text evidence="3">Monomer.</text>
</comment>
<evidence type="ECO:0000256" key="3">
    <source>
        <dbReference type="HAMAP-Rule" id="MF_00849"/>
    </source>
</evidence>
<dbReference type="NCBIfam" id="TIGR01394">
    <property type="entry name" value="TypA_BipA"/>
    <property type="match status" value="1"/>
</dbReference>
<dbReference type="PATRIC" id="fig|540747.5.peg.4650"/>
<dbReference type="FunFam" id="3.30.70.870:FF:000003">
    <property type="entry name" value="GTP-binding protein TypA"/>
    <property type="match status" value="1"/>
</dbReference>
<dbReference type="Gene3D" id="2.40.50.250">
    <property type="entry name" value="bipa protein"/>
    <property type="match status" value="1"/>
</dbReference>
<keyword evidence="3" id="KW-0820">tRNA-binding</keyword>
<organism evidence="5 7">
    <name type="scientific">Roseovarius indicus</name>
    <dbReference type="NCBI Taxonomy" id="540747"/>
    <lineage>
        <taxon>Bacteria</taxon>
        <taxon>Pseudomonadati</taxon>
        <taxon>Pseudomonadota</taxon>
        <taxon>Alphaproteobacteria</taxon>
        <taxon>Rhodobacterales</taxon>
        <taxon>Roseobacteraceae</taxon>
        <taxon>Roseovarius</taxon>
    </lineage>
</organism>
<dbReference type="InterPro" id="IPR004161">
    <property type="entry name" value="EFTu-like_2"/>
</dbReference>
<dbReference type="CDD" id="cd03691">
    <property type="entry name" value="BipA_TypA_II"/>
    <property type="match status" value="1"/>
</dbReference>
<dbReference type="SUPFAM" id="SSF52540">
    <property type="entry name" value="P-loop containing nucleoside triphosphate hydrolases"/>
    <property type="match status" value="1"/>
</dbReference>
<dbReference type="PROSITE" id="PS00301">
    <property type="entry name" value="G_TR_1"/>
    <property type="match status" value="1"/>
</dbReference>
<dbReference type="GO" id="GO:0097216">
    <property type="term" value="F:guanosine tetraphosphate binding"/>
    <property type="evidence" value="ECO:0007669"/>
    <property type="project" value="UniProtKB-ARBA"/>
</dbReference>
<dbReference type="FunFam" id="3.40.50.300:FF:000055">
    <property type="entry name" value="GTP-binding protein TypA"/>
    <property type="match status" value="1"/>
</dbReference>
<dbReference type="InterPro" id="IPR042116">
    <property type="entry name" value="TypA/BipA_C"/>
</dbReference>
<dbReference type="GO" id="GO:0000027">
    <property type="term" value="P:ribosomal large subunit assembly"/>
    <property type="evidence" value="ECO:0007669"/>
    <property type="project" value="UniProtKB-UniRule"/>
</dbReference>
<evidence type="ECO:0000313" key="8">
    <source>
        <dbReference type="Proteomes" id="UP000325785"/>
    </source>
</evidence>
<dbReference type="InterPro" id="IPR000640">
    <property type="entry name" value="EFG_V-like"/>
</dbReference>
<dbReference type="PROSITE" id="PS51722">
    <property type="entry name" value="G_TR_2"/>
    <property type="match status" value="1"/>
</dbReference>
<protein>
    <recommendedName>
        <fullName evidence="3">Large ribosomal subunit assembly factor BipA</fullName>
        <ecNumber evidence="3">3.6.5.-</ecNumber>
    </recommendedName>
    <alternativeName>
        <fullName evidence="3">GTP-binding protein BipA</fullName>
    </alternativeName>
</protein>
<keyword evidence="3" id="KW-0699">rRNA-binding</keyword>
<dbReference type="InterPro" id="IPR047041">
    <property type="entry name" value="BipA_GTP-bd_dom"/>
</dbReference>
<keyword evidence="3" id="KW-0694">RNA-binding</keyword>
<dbReference type="InterPro" id="IPR031157">
    <property type="entry name" value="G_TR_CS"/>
</dbReference>
<keyword evidence="1 3" id="KW-0547">Nucleotide-binding</keyword>
<dbReference type="Gene3D" id="3.40.50.300">
    <property type="entry name" value="P-loop containing nucleotide triphosphate hydrolases"/>
    <property type="match status" value="1"/>
</dbReference>
<dbReference type="InterPro" id="IPR005225">
    <property type="entry name" value="Small_GTP-bd"/>
</dbReference>
<reference evidence="5 7" key="1">
    <citation type="submission" date="2015-04" db="EMBL/GenBank/DDBJ databases">
        <title>The draft genome sequence of Roseovarius indicus B108T.</title>
        <authorList>
            <person name="Li G."/>
            <person name="Lai Q."/>
            <person name="Shao Z."/>
            <person name="Yan P."/>
        </authorList>
    </citation>
    <scope>NUCLEOTIDE SEQUENCE [LARGE SCALE GENOMIC DNA]</scope>
    <source>
        <strain evidence="5 7">B108</strain>
    </source>
</reference>
<dbReference type="EMBL" id="CP031598">
    <property type="protein sequence ID" value="QEW26838.1"/>
    <property type="molecule type" value="Genomic_DNA"/>
</dbReference>
<dbReference type="Proteomes" id="UP000325785">
    <property type="component" value="Chromosome"/>
</dbReference>
<dbReference type="Pfam" id="PF21018">
    <property type="entry name" value="BipA_C"/>
    <property type="match status" value="1"/>
</dbReference>
<evidence type="ECO:0000313" key="5">
    <source>
        <dbReference type="EMBL" id="KRS18317.1"/>
    </source>
</evidence>
<dbReference type="Gene3D" id="3.30.70.870">
    <property type="entry name" value="Elongation Factor G (Translational Gtpase), domain 3"/>
    <property type="match status" value="1"/>
</dbReference>
<dbReference type="PANTHER" id="PTHR42908">
    <property type="entry name" value="TRANSLATION ELONGATION FACTOR-RELATED"/>
    <property type="match status" value="1"/>
</dbReference>
<dbReference type="InterPro" id="IPR047043">
    <property type="entry name" value="BipA_III"/>
</dbReference>
<dbReference type="FunFam" id="2.40.50.250:FF:000001">
    <property type="entry name" value="GTP-binding protein TypA"/>
    <property type="match status" value="1"/>
</dbReference>
<gene>
    <name evidence="3" type="primary">bipA</name>
    <name evidence="6" type="ORF">RIdsm_02644</name>
    <name evidence="5" type="ORF">XM52_09270</name>
</gene>
<dbReference type="SUPFAM" id="SSF54980">
    <property type="entry name" value="EF-G C-terminal domain-like"/>
    <property type="match status" value="2"/>
</dbReference>
<dbReference type="GO" id="GO:0003924">
    <property type="term" value="F:GTPase activity"/>
    <property type="evidence" value="ECO:0007669"/>
    <property type="project" value="UniProtKB-UniRule"/>
</dbReference>
<dbReference type="GO" id="GO:0019843">
    <property type="term" value="F:rRNA binding"/>
    <property type="evidence" value="ECO:0007669"/>
    <property type="project" value="UniProtKB-KW"/>
</dbReference>
<comment type="similarity">
    <text evidence="3">Belongs to the TRAFAC class translation factor GTPase superfamily. Classic translation factor GTPase family. BipA subfamily.</text>
</comment>
<evidence type="ECO:0000313" key="6">
    <source>
        <dbReference type="EMBL" id="QEW26838.1"/>
    </source>
</evidence>
<comment type="catalytic activity">
    <reaction evidence="3">
        <text>GTP + H2O = GDP + phosphate + H(+)</text>
        <dbReference type="Rhea" id="RHEA:19669"/>
        <dbReference type="ChEBI" id="CHEBI:15377"/>
        <dbReference type="ChEBI" id="CHEBI:15378"/>
        <dbReference type="ChEBI" id="CHEBI:37565"/>
        <dbReference type="ChEBI" id="CHEBI:43474"/>
        <dbReference type="ChEBI" id="CHEBI:58189"/>
    </reaction>
</comment>
<dbReference type="InterPro" id="IPR006298">
    <property type="entry name" value="BipA"/>
</dbReference>
<feature type="binding site" evidence="3">
    <location>
        <begin position="126"/>
        <end position="129"/>
    </location>
    <ligand>
        <name>GTP</name>
        <dbReference type="ChEBI" id="CHEBI:37565"/>
    </ligand>
</feature>
<proteinExistence type="inferred from homology"/>
<dbReference type="OrthoDB" id="9802948at2"/>
<dbReference type="PRINTS" id="PR00315">
    <property type="entry name" value="ELONGATNFCT"/>
</dbReference>
<keyword evidence="2 3" id="KW-0342">GTP-binding</keyword>
<keyword evidence="7" id="KW-1185">Reference proteome</keyword>
<dbReference type="PANTHER" id="PTHR42908:SF8">
    <property type="entry name" value="TR-TYPE G DOMAIN-CONTAINING PROTEIN"/>
    <property type="match status" value="1"/>
</dbReference>
<evidence type="ECO:0000259" key="4">
    <source>
        <dbReference type="PROSITE" id="PS51722"/>
    </source>
</evidence>
<dbReference type="SMART" id="SM00838">
    <property type="entry name" value="EFG_C"/>
    <property type="match status" value="1"/>
</dbReference>
<dbReference type="NCBIfam" id="TIGR00231">
    <property type="entry name" value="small_GTP"/>
    <property type="match status" value="1"/>
</dbReference>
<dbReference type="CDD" id="cd03710">
    <property type="entry name" value="BipA_TypA_C"/>
    <property type="match status" value="1"/>
</dbReference>
<dbReference type="GO" id="GO:1990904">
    <property type="term" value="C:ribonucleoprotein complex"/>
    <property type="evidence" value="ECO:0007669"/>
    <property type="project" value="TreeGrafter"/>
</dbReference>
<dbReference type="InterPro" id="IPR035647">
    <property type="entry name" value="EFG_III/V"/>
</dbReference>
<reference evidence="6 8" key="2">
    <citation type="submission" date="2018-08" db="EMBL/GenBank/DDBJ databases">
        <title>Genetic Globetrotter - A new plasmid hitch-hiking vast phylogenetic and geographic distances.</title>
        <authorList>
            <person name="Vollmers J."/>
            <person name="Petersen J."/>
        </authorList>
    </citation>
    <scope>NUCLEOTIDE SEQUENCE [LARGE SCALE GENOMIC DNA]</scope>
    <source>
        <strain evidence="6 8">DSM 26383</strain>
    </source>
</reference>
<dbReference type="SUPFAM" id="SSF50447">
    <property type="entry name" value="Translation proteins"/>
    <property type="match status" value="1"/>
</dbReference>
<feature type="domain" description="Tr-type G" evidence="4">
    <location>
        <begin position="1"/>
        <end position="196"/>
    </location>
</feature>
<dbReference type="GO" id="GO:0000049">
    <property type="term" value="F:tRNA binding"/>
    <property type="evidence" value="ECO:0007669"/>
    <property type="project" value="UniProtKB-KW"/>
</dbReference>
<evidence type="ECO:0000256" key="2">
    <source>
        <dbReference type="ARBA" id="ARBA00023134"/>
    </source>
</evidence>
<dbReference type="InterPro" id="IPR009000">
    <property type="entry name" value="Transl_B-barrel_sf"/>
</dbReference>
<dbReference type="Pfam" id="PF00679">
    <property type="entry name" value="EFG_C"/>
    <property type="match status" value="1"/>
</dbReference>
<dbReference type="AlphaFoldDB" id="A0A0T5PB63"/>
<feature type="binding site" evidence="3">
    <location>
        <begin position="13"/>
        <end position="18"/>
    </location>
    <ligand>
        <name>GTP</name>
        <dbReference type="ChEBI" id="CHEBI:37565"/>
    </ligand>
</feature>
<dbReference type="KEGG" id="rid:RIdsm_02644"/>
<keyword evidence="3" id="KW-0690">Ribosome biogenesis</keyword>
<dbReference type="Pfam" id="PF00009">
    <property type="entry name" value="GTP_EFTU"/>
    <property type="match status" value="1"/>
</dbReference>
<dbReference type="EC" id="3.6.5.-" evidence="3"/>
<dbReference type="STRING" id="540747.SAMN04488031_101700"/>
<comment type="subcellular location">
    <subcellularLocation>
        <location evidence="3">Cytoplasm</location>
    </subcellularLocation>
    <text evidence="3">Binds to ribosomes.</text>
</comment>
<evidence type="ECO:0000256" key="1">
    <source>
        <dbReference type="ARBA" id="ARBA00022741"/>
    </source>
</evidence>
<dbReference type="Gene3D" id="3.30.70.240">
    <property type="match status" value="1"/>
</dbReference>
<dbReference type="InterPro" id="IPR047042">
    <property type="entry name" value="BipA_II"/>
</dbReference>
<dbReference type="Proteomes" id="UP000051401">
    <property type="component" value="Unassembled WGS sequence"/>
</dbReference>
<comment type="function">
    <text evidence="3">A 50S ribosomal subunit assembly protein with GTPase activity, required for 50S subunit assembly at low temperatures, may also play a role in translation. Binds GTP and analogs. Binds the 70S ribosome between the 30S and 50S subunits, in a similar position as ribosome-bound EF-G; it contacts a number of ribosomal proteins, both rRNAs and the A-site tRNA.</text>
</comment>
<evidence type="ECO:0000313" key="7">
    <source>
        <dbReference type="Proteomes" id="UP000051401"/>
    </source>
</evidence>
<dbReference type="GO" id="GO:0043022">
    <property type="term" value="F:ribosome binding"/>
    <property type="evidence" value="ECO:0007669"/>
    <property type="project" value="UniProtKB-UniRule"/>
</dbReference>
<dbReference type="Pfam" id="PF03144">
    <property type="entry name" value="GTP_EFTU_D2"/>
    <property type="match status" value="1"/>
</dbReference>
<dbReference type="GO" id="GO:0005525">
    <property type="term" value="F:GTP binding"/>
    <property type="evidence" value="ECO:0007669"/>
    <property type="project" value="UniProtKB-UniRule"/>
</dbReference>
<accession>A0A0T5PB63</accession>
<dbReference type="FunFam" id="3.30.70.240:FF:000002">
    <property type="entry name" value="GTP-binding protein TypA"/>
    <property type="match status" value="1"/>
</dbReference>
<name>A0A0T5PB63_9RHOB</name>
<dbReference type="InterPro" id="IPR027417">
    <property type="entry name" value="P-loop_NTPase"/>
</dbReference>
<dbReference type="InterPro" id="IPR000795">
    <property type="entry name" value="T_Tr_GTP-bd_dom"/>
</dbReference>